<protein>
    <submittedName>
        <fullName evidence="1">Uncharacterized protein</fullName>
    </submittedName>
</protein>
<name>A0A3L8SZ78_CHLGU</name>
<evidence type="ECO:0000313" key="2">
    <source>
        <dbReference type="Proteomes" id="UP000276834"/>
    </source>
</evidence>
<proteinExistence type="predicted"/>
<accession>A0A3L8SZ78</accession>
<keyword evidence="2" id="KW-1185">Reference proteome</keyword>
<evidence type="ECO:0000313" key="1">
    <source>
        <dbReference type="EMBL" id="RLW11418.1"/>
    </source>
</evidence>
<feature type="non-terminal residue" evidence="1">
    <location>
        <position position="1"/>
    </location>
</feature>
<gene>
    <name evidence="1" type="ORF">DV515_00001686</name>
</gene>
<comment type="caution">
    <text evidence="1">The sequence shown here is derived from an EMBL/GenBank/DDBJ whole genome shotgun (WGS) entry which is preliminary data.</text>
</comment>
<dbReference type="AlphaFoldDB" id="A0A3L8SZ78"/>
<dbReference type="EMBL" id="QUSF01000003">
    <property type="protein sequence ID" value="RLW11418.1"/>
    <property type="molecule type" value="Genomic_DNA"/>
</dbReference>
<dbReference type="Proteomes" id="UP000276834">
    <property type="component" value="Unassembled WGS sequence"/>
</dbReference>
<reference evidence="1 2" key="1">
    <citation type="journal article" date="2018" name="Proc. R. Soc. B">
        <title>A non-coding region near Follistatin controls head colour polymorphism in the Gouldian finch.</title>
        <authorList>
            <person name="Toomey M.B."/>
            <person name="Marques C.I."/>
            <person name="Andrade P."/>
            <person name="Araujo P.M."/>
            <person name="Sabatino S."/>
            <person name="Gazda M.A."/>
            <person name="Afonso S."/>
            <person name="Lopes R.J."/>
            <person name="Corbo J.C."/>
            <person name="Carneiro M."/>
        </authorList>
    </citation>
    <scope>NUCLEOTIDE SEQUENCE [LARGE SCALE GENOMIC DNA]</scope>
    <source>
        <strain evidence="1">Red01</strain>
        <tissue evidence="1">Muscle</tissue>
    </source>
</reference>
<sequence length="70" mass="7332">GNARMVVNSVEVQWASCPSLCELPGGDAEEQTLGGSQLSQLCCADQPGTNRGTPPVHSWPEAPCCLSLFT</sequence>
<organism evidence="1 2">
    <name type="scientific">Chloebia gouldiae</name>
    <name type="common">Gouldian finch</name>
    <name type="synonym">Erythrura gouldiae</name>
    <dbReference type="NCBI Taxonomy" id="44316"/>
    <lineage>
        <taxon>Eukaryota</taxon>
        <taxon>Metazoa</taxon>
        <taxon>Chordata</taxon>
        <taxon>Craniata</taxon>
        <taxon>Vertebrata</taxon>
        <taxon>Euteleostomi</taxon>
        <taxon>Archelosauria</taxon>
        <taxon>Archosauria</taxon>
        <taxon>Dinosauria</taxon>
        <taxon>Saurischia</taxon>
        <taxon>Theropoda</taxon>
        <taxon>Coelurosauria</taxon>
        <taxon>Aves</taxon>
        <taxon>Neognathae</taxon>
        <taxon>Neoaves</taxon>
        <taxon>Telluraves</taxon>
        <taxon>Australaves</taxon>
        <taxon>Passeriformes</taxon>
        <taxon>Passeroidea</taxon>
        <taxon>Passeridae</taxon>
        <taxon>Chloebia</taxon>
    </lineage>
</organism>